<gene>
    <name evidence="2" type="ORF">THAOC_25751</name>
</gene>
<feature type="compositionally biased region" description="Low complexity" evidence="1">
    <location>
        <begin position="299"/>
        <end position="312"/>
    </location>
</feature>
<feature type="compositionally biased region" description="Low complexity" evidence="1">
    <location>
        <begin position="173"/>
        <end position="189"/>
    </location>
</feature>
<feature type="region of interest" description="Disordered" evidence="1">
    <location>
        <begin position="480"/>
        <end position="548"/>
    </location>
</feature>
<sequence>MSGPESRITRPSTPYGEALADIVDLALRVVLHPGGSGKSKRVRTVSRTGASSGRVPTSTGTSETSGQPDNATPVTMKAQAVAARTRCRQTFDTDFAPTRRHPVYDPRRRISKAAATRLGDARGTTHDITGLKARTFTSLQKKDLRLVRSDREHSRRGRALNSAGVPPAALGVPTTLSPSPSTSTLSPTPGWEVASFVPDRIEIPDVPGDYIMVLGKIPVPQNLLVDFLKKSHHPLAYPCRDRVVSTPVGAPRDDRPSVPMEASASTTNSVDATSSPMAKPITTAGPAMPSSLAEHTPATGPTVPSPTVDTTPESGPAVPSSIAEPTPVAESAVEAPSSLAEPTPPPTEPAVGPVHAPRDGHNWPTPTEASLGSFVRDDAASEPMPDEAARPSAMPSRPGVKRSPGDPAGPADTKVVAEVLPSIGEAGPSSSWDTEGLEHSIRFYDTEDDGLYTPRVRHRRQMKRDDSTLDCGRRRLYSLRHHKTDSENTARRERQYEAPTAGIADAAPSPTELMSADGANACTASTDFDGPDQAHPQVEAPTAGSADAALSPTAALPTVAPDADTVPLWASAPDSDSTGFRDGWTSRMSCSRRGGKTNAASTSVADPVHTNKDHHTGRTLEEAYLGSKVQDGAAPMTSTGGTAGRESMDVVGHVNTIEAGDSDWVIVEHKELPTLPTYPGGAIDFIRLDLDHVELVKDWMPVYFHEQYYEGDGDARGADEANMASRHTKLARFLERQLRADRILALSECDFGVLCDDVGLEPGYLRYVESQDARARGFTRIWEHDYEYDCYFLRDKKQWE</sequence>
<comment type="caution">
    <text evidence="2">The sequence shown here is derived from an EMBL/GenBank/DDBJ whole genome shotgun (WGS) entry which is preliminary data.</text>
</comment>
<accession>K0RLL1</accession>
<name>K0RLL1_THAOC</name>
<evidence type="ECO:0000313" key="3">
    <source>
        <dbReference type="Proteomes" id="UP000266841"/>
    </source>
</evidence>
<keyword evidence="3" id="KW-1185">Reference proteome</keyword>
<dbReference type="AlphaFoldDB" id="K0RLL1"/>
<feature type="compositionally biased region" description="Polar residues" evidence="1">
    <location>
        <begin position="263"/>
        <end position="276"/>
    </location>
</feature>
<dbReference type="Proteomes" id="UP000266841">
    <property type="component" value="Unassembled WGS sequence"/>
</dbReference>
<evidence type="ECO:0000313" key="2">
    <source>
        <dbReference type="EMBL" id="EJK54603.1"/>
    </source>
</evidence>
<feature type="compositionally biased region" description="Basic and acidic residues" evidence="1">
    <location>
        <begin position="484"/>
        <end position="496"/>
    </location>
</feature>
<feature type="region of interest" description="Disordered" evidence="1">
    <location>
        <begin position="32"/>
        <end position="74"/>
    </location>
</feature>
<organism evidence="2 3">
    <name type="scientific">Thalassiosira oceanica</name>
    <name type="common">Marine diatom</name>
    <dbReference type="NCBI Taxonomy" id="159749"/>
    <lineage>
        <taxon>Eukaryota</taxon>
        <taxon>Sar</taxon>
        <taxon>Stramenopiles</taxon>
        <taxon>Ochrophyta</taxon>
        <taxon>Bacillariophyta</taxon>
        <taxon>Coscinodiscophyceae</taxon>
        <taxon>Thalassiosirophycidae</taxon>
        <taxon>Thalassiosirales</taxon>
        <taxon>Thalassiosiraceae</taxon>
        <taxon>Thalassiosira</taxon>
    </lineage>
</organism>
<feature type="region of interest" description="Disordered" evidence="1">
    <location>
        <begin position="148"/>
        <end position="189"/>
    </location>
</feature>
<dbReference type="EMBL" id="AGNL01035584">
    <property type="protein sequence ID" value="EJK54603.1"/>
    <property type="molecule type" value="Genomic_DNA"/>
</dbReference>
<evidence type="ECO:0000256" key="1">
    <source>
        <dbReference type="SAM" id="MobiDB-lite"/>
    </source>
</evidence>
<reference evidence="2 3" key="1">
    <citation type="journal article" date="2012" name="Genome Biol.">
        <title>Genome and low-iron response of an oceanic diatom adapted to chronic iron limitation.</title>
        <authorList>
            <person name="Lommer M."/>
            <person name="Specht M."/>
            <person name="Roy A.S."/>
            <person name="Kraemer L."/>
            <person name="Andreson R."/>
            <person name="Gutowska M.A."/>
            <person name="Wolf J."/>
            <person name="Bergner S.V."/>
            <person name="Schilhabel M.B."/>
            <person name="Klostermeier U.C."/>
            <person name="Beiko R.G."/>
            <person name="Rosenstiel P."/>
            <person name="Hippler M."/>
            <person name="Laroche J."/>
        </authorList>
    </citation>
    <scope>NUCLEOTIDE SEQUENCE [LARGE SCALE GENOMIC DNA]</scope>
    <source>
        <strain evidence="2 3">CCMP1005</strain>
    </source>
</reference>
<protein>
    <submittedName>
        <fullName evidence="2">Uncharacterized protein</fullName>
    </submittedName>
</protein>
<feature type="region of interest" description="Disordered" evidence="1">
    <location>
        <begin position="246"/>
        <end position="412"/>
    </location>
</feature>
<feature type="region of interest" description="Disordered" evidence="1">
    <location>
        <begin position="586"/>
        <end position="614"/>
    </location>
</feature>
<proteinExistence type="predicted"/>
<feature type="compositionally biased region" description="Polar residues" evidence="1">
    <location>
        <begin position="45"/>
        <end position="73"/>
    </location>
</feature>